<keyword evidence="2" id="KW-1185">Reference proteome</keyword>
<name>A0ACC1Z260_MELAZ</name>
<reference evidence="1 2" key="1">
    <citation type="journal article" date="2023" name="Science">
        <title>Complex scaffold remodeling in plant triterpene biosynthesis.</title>
        <authorList>
            <person name="De La Pena R."/>
            <person name="Hodgson H."/>
            <person name="Liu J.C."/>
            <person name="Stephenson M.J."/>
            <person name="Martin A.C."/>
            <person name="Owen C."/>
            <person name="Harkess A."/>
            <person name="Leebens-Mack J."/>
            <person name="Jimenez L.E."/>
            <person name="Osbourn A."/>
            <person name="Sattely E.S."/>
        </authorList>
    </citation>
    <scope>NUCLEOTIDE SEQUENCE [LARGE SCALE GENOMIC DNA]</scope>
    <source>
        <strain evidence="2">cv. JPN11</strain>
        <tissue evidence="1">Leaf</tissue>
    </source>
</reference>
<evidence type="ECO:0000313" key="1">
    <source>
        <dbReference type="EMBL" id="KAJ4729383.1"/>
    </source>
</evidence>
<organism evidence="1 2">
    <name type="scientific">Melia azedarach</name>
    <name type="common">Chinaberry tree</name>
    <dbReference type="NCBI Taxonomy" id="155640"/>
    <lineage>
        <taxon>Eukaryota</taxon>
        <taxon>Viridiplantae</taxon>
        <taxon>Streptophyta</taxon>
        <taxon>Embryophyta</taxon>
        <taxon>Tracheophyta</taxon>
        <taxon>Spermatophyta</taxon>
        <taxon>Magnoliopsida</taxon>
        <taxon>eudicotyledons</taxon>
        <taxon>Gunneridae</taxon>
        <taxon>Pentapetalae</taxon>
        <taxon>rosids</taxon>
        <taxon>malvids</taxon>
        <taxon>Sapindales</taxon>
        <taxon>Meliaceae</taxon>
        <taxon>Melia</taxon>
    </lineage>
</organism>
<dbReference type="Proteomes" id="UP001164539">
    <property type="component" value="Chromosome 1"/>
</dbReference>
<comment type="caution">
    <text evidence="1">The sequence shown here is derived from an EMBL/GenBank/DDBJ whole genome shotgun (WGS) entry which is preliminary data.</text>
</comment>
<gene>
    <name evidence="1" type="ORF">OWV82_002175</name>
</gene>
<evidence type="ECO:0000313" key="2">
    <source>
        <dbReference type="Proteomes" id="UP001164539"/>
    </source>
</evidence>
<proteinExistence type="predicted"/>
<accession>A0ACC1Z260</accession>
<sequence length="1122" mass="124806">MTGFRAKLRVATTVILPLWIGIAALYNSIKPISNGCVMTYMYPTYIPISSTEGASSAKYALFLYHEGWRKIDFKEHLKQLSGVPVLFIPGNSGSYKQVRSLAAESDRAYQGGPLERSFYQEVSLTSEEGGADINASGFQLPNQYTGRLDWFTVDLEGEHSAMDGQILEEHAEYVVYAIHRILDQYRESHETREREGAATSGSLPKSVILVGHSIGGFVARAAIIHPLLRKSAVETVLTLSSPQQSPPLALQPSLGYYFARVNDEWRKGYEPLTTPTGHHVSDPRLSHVVVVSISGGYYDYQVRSKLQSLDGIVPPTHGFMISSTGMKNVWLSMEHQAILWCNQLVVQVSHTLLSLIDSRTGQTFLDSHKRLAIFSRMLRGGTPESFNWMVQSRVFHQSTLVSNQDVKAAADSQVHTQSSCPSSVHWSIDGLERDLYIQTTTVTVLAMDGRRRWLDIQKLGTNGKNHFIFVTNLQPCTGVRLHLWPEKGKSTSDLPASKRILEVTSKMVHIPSRAAPRQIEPGSQTEQVPPSAVLQLAPEDMHGFRFLTISVAPRPTISGRPPPAASMAVGQFFNPKEGEQEFSPQSMLLSTYSPKGIFLKEDHPLAFNLSFAMSLGLLPVTLSLRTATCGIKNSGLPDEEAGDMENSRLCKMRCFPPVALAWDSISGLHVFPNLYSGTIVVDSSPALWSYTQGSEKTTVLLLVDPHCSYKTSISVSATAAASRFLLLYSSRIAGFSVAVVFFALMRQAHAWDLDLPMPSVLTAVESNLQMPFPFLLLAILPILVSLFFSLLMSQPFPPIMSFTIVSVICYIFANGFIVLVVLVSQLVSYIAATVHVFIKTRWQVWEGNFCFAFLLWFVNLSSSFFSLKVVRVLRANPVTCYSTGCNYLCVLCSSSFGSICSCCISCFVLPYFTLQSLYVSVSFLTASFRSHAWTNNLYNYNTNNNDRSKQSAFTREGRFNQNFPLEDNSSGSPDSTKTFGDTQLEIFHHQHGLLILQLLASLMFVPSLIAWFKRKAIGHNFPCFLDSVLCIGVILHGMVISRPEFNAFVSFPRILGQELRLNFLYLLAGYYSFLSGLALAPYRVFYAMAAIGVISFASRIIKERNRDKGEVRIGTKKHSHRH</sequence>
<dbReference type="EMBL" id="CM051394">
    <property type="protein sequence ID" value="KAJ4729383.1"/>
    <property type="molecule type" value="Genomic_DNA"/>
</dbReference>
<protein>
    <submittedName>
        <fullName evidence="1">GPI inositol-deacylase</fullName>
    </submittedName>
</protein>